<feature type="region of interest" description="Disordered" evidence="1">
    <location>
        <begin position="133"/>
        <end position="156"/>
    </location>
</feature>
<evidence type="ECO:0000313" key="3">
    <source>
        <dbReference type="Proteomes" id="UP000634136"/>
    </source>
</evidence>
<dbReference type="AlphaFoldDB" id="A0A834U071"/>
<name>A0A834U071_9FABA</name>
<dbReference type="PANTHER" id="PTHR33148:SF2">
    <property type="entry name" value="DUF4228 DOMAIN-CONTAINING PROTEIN"/>
    <property type="match status" value="1"/>
</dbReference>
<dbReference type="Proteomes" id="UP000634136">
    <property type="component" value="Unassembled WGS sequence"/>
</dbReference>
<protein>
    <submittedName>
        <fullName evidence="2">Uncharacterized protein</fullName>
    </submittedName>
</protein>
<dbReference type="OrthoDB" id="1908589at2759"/>
<evidence type="ECO:0000313" key="2">
    <source>
        <dbReference type="EMBL" id="KAF7830787.1"/>
    </source>
</evidence>
<dbReference type="PANTHER" id="PTHR33148">
    <property type="entry name" value="PLASTID MOVEMENT IMPAIRED PROTEIN-RELATED"/>
    <property type="match status" value="1"/>
</dbReference>
<dbReference type="Pfam" id="PF14009">
    <property type="entry name" value="PADRE"/>
    <property type="match status" value="1"/>
</dbReference>
<evidence type="ECO:0000256" key="1">
    <source>
        <dbReference type="SAM" id="MobiDB-lite"/>
    </source>
</evidence>
<accession>A0A834U071</accession>
<sequence>MGNCLGLCELSSRYGMVGDLGLKNKVVRVAKMDGKILEFSSPVLVKQVLTNFPALGICASKEASQFLSPEYELKAGRLYYLLPSSTNVSCIGNTEGCGGTKRVKVVITKKQLQQLVSKQISIEDLLSLSQVPHSDRSSDLQNNWRPKLDSIPEGNE</sequence>
<organism evidence="2 3">
    <name type="scientific">Senna tora</name>
    <dbReference type="NCBI Taxonomy" id="362788"/>
    <lineage>
        <taxon>Eukaryota</taxon>
        <taxon>Viridiplantae</taxon>
        <taxon>Streptophyta</taxon>
        <taxon>Embryophyta</taxon>
        <taxon>Tracheophyta</taxon>
        <taxon>Spermatophyta</taxon>
        <taxon>Magnoliopsida</taxon>
        <taxon>eudicotyledons</taxon>
        <taxon>Gunneridae</taxon>
        <taxon>Pentapetalae</taxon>
        <taxon>rosids</taxon>
        <taxon>fabids</taxon>
        <taxon>Fabales</taxon>
        <taxon>Fabaceae</taxon>
        <taxon>Caesalpinioideae</taxon>
        <taxon>Cassia clade</taxon>
        <taxon>Senna</taxon>
    </lineage>
</organism>
<reference evidence="2" key="1">
    <citation type="submission" date="2020-09" db="EMBL/GenBank/DDBJ databases">
        <title>Genome-Enabled Discovery of Anthraquinone Biosynthesis in Senna tora.</title>
        <authorList>
            <person name="Kang S.-H."/>
            <person name="Pandey R.P."/>
            <person name="Lee C.-M."/>
            <person name="Sim J.-S."/>
            <person name="Jeong J.-T."/>
            <person name="Choi B.-S."/>
            <person name="Jung M."/>
            <person name="Ginzburg D."/>
            <person name="Zhao K."/>
            <person name="Won S.Y."/>
            <person name="Oh T.-J."/>
            <person name="Yu Y."/>
            <person name="Kim N.-H."/>
            <person name="Lee O.R."/>
            <person name="Lee T.-H."/>
            <person name="Bashyal P."/>
            <person name="Kim T.-S."/>
            <person name="Lee W.-H."/>
            <person name="Kawkins C."/>
            <person name="Kim C.-K."/>
            <person name="Kim J.S."/>
            <person name="Ahn B.O."/>
            <person name="Rhee S.Y."/>
            <person name="Sohng J.K."/>
        </authorList>
    </citation>
    <scope>NUCLEOTIDE SEQUENCE</scope>
    <source>
        <tissue evidence="2">Leaf</tissue>
    </source>
</reference>
<comment type="caution">
    <text evidence="2">The sequence shown here is derived from an EMBL/GenBank/DDBJ whole genome shotgun (WGS) entry which is preliminary data.</text>
</comment>
<dbReference type="InterPro" id="IPR025322">
    <property type="entry name" value="PADRE_dom"/>
</dbReference>
<proteinExistence type="predicted"/>
<dbReference type="EMBL" id="JAAIUW010000005">
    <property type="protein sequence ID" value="KAF7830787.1"/>
    <property type="molecule type" value="Genomic_DNA"/>
</dbReference>
<keyword evidence="3" id="KW-1185">Reference proteome</keyword>
<gene>
    <name evidence="2" type="ORF">G2W53_013120</name>
</gene>